<comment type="caution">
    <text evidence="2">The sequence shown here is derived from an EMBL/GenBank/DDBJ whole genome shotgun (WGS) entry which is preliminary data.</text>
</comment>
<gene>
    <name evidence="2" type="ORF">Ptr86124_004134</name>
</gene>
<feature type="chain" id="PRO_5037357779" evidence="1">
    <location>
        <begin position="21"/>
        <end position="405"/>
    </location>
</feature>
<name>A0A922T2I3_9PLEO</name>
<evidence type="ECO:0000256" key="1">
    <source>
        <dbReference type="SAM" id="SignalP"/>
    </source>
</evidence>
<protein>
    <submittedName>
        <fullName evidence="2">Uncharacterized protein</fullName>
    </submittedName>
</protein>
<accession>A0A922T2I3</accession>
<dbReference type="EMBL" id="NRDI02000004">
    <property type="protein sequence ID" value="KAI1517197.1"/>
    <property type="molecule type" value="Genomic_DNA"/>
</dbReference>
<organism evidence="2 3">
    <name type="scientific">Pyrenophora tritici-repentis</name>
    <dbReference type="NCBI Taxonomy" id="45151"/>
    <lineage>
        <taxon>Eukaryota</taxon>
        <taxon>Fungi</taxon>
        <taxon>Dikarya</taxon>
        <taxon>Ascomycota</taxon>
        <taxon>Pezizomycotina</taxon>
        <taxon>Dothideomycetes</taxon>
        <taxon>Pleosporomycetidae</taxon>
        <taxon>Pleosporales</taxon>
        <taxon>Pleosporineae</taxon>
        <taxon>Pleosporaceae</taxon>
        <taxon>Pyrenophora</taxon>
    </lineage>
</organism>
<dbReference type="Proteomes" id="UP000249757">
    <property type="component" value="Unassembled WGS sequence"/>
</dbReference>
<proteinExistence type="predicted"/>
<evidence type="ECO:0000313" key="3">
    <source>
        <dbReference type="Proteomes" id="UP000249757"/>
    </source>
</evidence>
<sequence length="405" mass="45284">MKRPFVALLLLTAVIHARVALPSETSLENVTRNLGFNINRVDEASFVHTNAGISKFEKSVEIGRTLSSASKTKDSVARWFFRNSPNFADTCQSPFDGDGREELKKWGFDDRDELSKGVEKECDFDNYHHIKSAFEELGLDTKAAKDGGPNYCFKIDHRNGPAIKRNPDGSLPPEEYQYYDVCGKTYRATGASYEFAVNPDGMVALMNIMSMSYCAEKFTWKRKPKPDELPHIGTPSDIAWATWNRVGANVAGIKYLIVTQVINSDSREIFKSALRTLSPPQSEFKLWPGHEFSMDDNAGLAILGSPVGRWAGYFLVQHKDKLGGNRFISKVRVFLPPGASMPYLVFYVDPTPAQHAIAEDMVARKPEAEELAVTGRADSMASTRTVKKSDDGRNVVREHVVRDKF</sequence>
<keyword evidence="1" id="KW-0732">Signal</keyword>
<dbReference type="AlphaFoldDB" id="A0A922T2I3"/>
<feature type="signal peptide" evidence="1">
    <location>
        <begin position="1"/>
        <end position="20"/>
    </location>
</feature>
<keyword evidence="3" id="KW-1185">Reference proteome</keyword>
<evidence type="ECO:0000313" key="2">
    <source>
        <dbReference type="EMBL" id="KAI1517197.1"/>
    </source>
</evidence>
<reference evidence="3" key="1">
    <citation type="journal article" date="2022" name="Microb. Genom.">
        <title>A global pangenome for the wheat fungal pathogen Pyrenophora tritici-repentis and prediction of effector protein structural homology.</title>
        <authorList>
            <person name="Moolhuijzen P.M."/>
            <person name="See P.T."/>
            <person name="Shi G."/>
            <person name="Powell H.R."/>
            <person name="Cockram J."/>
            <person name="Jorgensen L.N."/>
            <person name="Benslimane H."/>
            <person name="Strelkov S.E."/>
            <person name="Turner J."/>
            <person name="Liu Z."/>
            <person name="Moffat C.S."/>
        </authorList>
    </citation>
    <scope>NUCLEOTIDE SEQUENCE [LARGE SCALE GENOMIC DNA]</scope>
</reference>